<sequence length="1010" mass="110676">MAGSEYTQDFFPDFHSGSFNLEPLQKLAQEAAMEAAKPRARLQKSTTQRSTRLQRLSTFLPSLSTSPTRSKHSEDTKPPPLGSISAPLPVDINIDIHASSSRPPSRNAPLAPWQIYQASNDNDNNSDMPPPPAPPQKRLQKPDSPNRLRSLPNVRSDSPSRKLTASPGKTSRRNSILAMIPGQNRSVSSPVINRPNSAPPGEDGDPAAGLKTRRKSFLLGGRSRSRNTSKDSGEEFGTGAWVNAGDHKIDYNLALLTSGEKVPELWEDSADTFIYLFPQASGLGPSFKIPAMTLSSSVILMHYINAQHASSPLTERPRSRGFDGRNRLSVEDAARNLSLRGPASPPYTPKTSISDIQSSSDGRPDSLESFLDAPRENHLYFPTGLTSDGSQLSANDIQDLVDIRNLFAFLTGQPLVGTKTRPSTFRIFLQVGAMLSKFQFTNLDGSTFGESASASFEFYLEELRLADVRESREKTLEGIILGEAMRSGDLYTEAFTHAVGKYAAVMQKDYPLVSEISKNTRVNLERAHQELAGRQQSASLALTEFNFYSLFSGLGSSNESEESKFVRFKAWKLNFASMRRHVMSYLKHVHGHWPPKASTKKGLAGGLNRMVLKGLYSDMCSLYELRADREAITTRSMDASDDVQVTNVSPTSTALRKLLSEFDRSSPPVNPPIPFDVPLVPSIASIDPTFQGMSPKKQNKASTRKLKDHEVALILTKSHNPDCNYKTPFLEFYKSFEEKEGRGKNAQELADMVYGHWIFMYAVIQSLPMLVVDAPGLRYTGGVEYFLCMLPTGKPWIEGSDTALYSVHGGAIVSMPNHVVEAGPEAVYRRSHCWTVADQWISKSEGKYIEEDEMPSFLPEMLSPLAPPPGFGGILDEPQIAGSPGASPTMSPPNDRGRDSRNSSSTHLGADLANERRSRSKQAQRQSIALGLERLPIPAGRETFSPRPGSSRGQSPGGFQSPSPVGFYNHNGNGSMARLDTPPENSGATFDDILGPVVDPKAKGKKGKKK</sequence>
<feature type="region of interest" description="Disordered" evidence="1">
    <location>
        <begin position="333"/>
        <end position="368"/>
    </location>
</feature>
<feature type="compositionally biased region" description="Low complexity" evidence="1">
    <location>
        <begin position="945"/>
        <end position="964"/>
    </location>
</feature>
<feature type="compositionally biased region" description="Polar residues" evidence="1">
    <location>
        <begin position="349"/>
        <end position="361"/>
    </location>
</feature>
<evidence type="ECO:0000313" key="4">
    <source>
        <dbReference type="Proteomes" id="UP000469559"/>
    </source>
</evidence>
<evidence type="ECO:0000256" key="1">
    <source>
        <dbReference type="SAM" id="MobiDB-lite"/>
    </source>
</evidence>
<reference evidence="3 4" key="1">
    <citation type="submission" date="2018-05" db="EMBL/GenBank/DDBJ databases">
        <title>Whole genome sequencing for identification of molecular markers to develop diagnostic detection tools for the regulated plant pathogen Lachnellula willkommii.</title>
        <authorList>
            <person name="Giroux E."/>
            <person name="Bilodeau G."/>
        </authorList>
    </citation>
    <scope>NUCLEOTIDE SEQUENCE [LARGE SCALE GENOMIC DNA]</scope>
    <source>
        <strain evidence="3 4">CBS 203.66</strain>
    </source>
</reference>
<evidence type="ECO:0000259" key="2">
    <source>
        <dbReference type="Pfam" id="PF26013"/>
    </source>
</evidence>
<protein>
    <recommendedName>
        <fullName evidence="2">DUF8004 domain-containing protein</fullName>
    </recommendedName>
</protein>
<gene>
    <name evidence="3" type="ORF">LARI1_G003546</name>
</gene>
<proteinExistence type="predicted"/>
<dbReference type="PANTHER" id="PTHR39601:SF2">
    <property type="entry name" value="CHORIOGENIN HMINOR"/>
    <property type="match status" value="1"/>
</dbReference>
<dbReference type="AlphaFoldDB" id="A0A8T9BLX3"/>
<feature type="region of interest" description="Disordered" evidence="1">
    <location>
        <begin position="868"/>
        <end position="1010"/>
    </location>
</feature>
<evidence type="ECO:0000313" key="3">
    <source>
        <dbReference type="EMBL" id="TVY19309.1"/>
    </source>
</evidence>
<accession>A0A8T9BLX3</accession>
<dbReference type="InterPro" id="IPR058317">
    <property type="entry name" value="DUF8004"/>
</dbReference>
<keyword evidence="4" id="KW-1185">Reference proteome</keyword>
<organism evidence="3 4">
    <name type="scientific">Lachnellula arida</name>
    <dbReference type="NCBI Taxonomy" id="1316785"/>
    <lineage>
        <taxon>Eukaryota</taxon>
        <taxon>Fungi</taxon>
        <taxon>Dikarya</taxon>
        <taxon>Ascomycota</taxon>
        <taxon>Pezizomycotina</taxon>
        <taxon>Leotiomycetes</taxon>
        <taxon>Helotiales</taxon>
        <taxon>Lachnaceae</taxon>
        <taxon>Lachnellula</taxon>
    </lineage>
</organism>
<name>A0A8T9BLX3_9HELO</name>
<feature type="region of interest" description="Disordered" evidence="1">
    <location>
        <begin position="30"/>
        <end position="88"/>
    </location>
</feature>
<feature type="domain" description="DUF8004" evidence="2">
    <location>
        <begin position="454"/>
        <end position="547"/>
    </location>
</feature>
<dbReference type="OrthoDB" id="5300331at2759"/>
<dbReference type="Proteomes" id="UP000469559">
    <property type="component" value="Unassembled WGS sequence"/>
</dbReference>
<dbReference type="PANTHER" id="PTHR39601">
    <property type="entry name" value="CHORIOGENIN HMINOR"/>
    <property type="match status" value="1"/>
</dbReference>
<feature type="compositionally biased region" description="Low complexity" evidence="1">
    <location>
        <begin position="117"/>
        <end position="127"/>
    </location>
</feature>
<dbReference type="Pfam" id="PF26013">
    <property type="entry name" value="DUF8004"/>
    <property type="match status" value="1"/>
</dbReference>
<feature type="region of interest" description="Disordered" evidence="1">
    <location>
        <begin position="117"/>
        <end position="237"/>
    </location>
</feature>
<dbReference type="EMBL" id="QGMF01000115">
    <property type="protein sequence ID" value="TVY19309.1"/>
    <property type="molecule type" value="Genomic_DNA"/>
</dbReference>
<feature type="compositionally biased region" description="Low complexity" evidence="1">
    <location>
        <begin position="55"/>
        <end position="68"/>
    </location>
</feature>
<feature type="compositionally biased region" description="Polar residues" evidence="1">
    <location>
        <begin position="153"/>
        <end position="169"/>
    </location>
</feature>
<comment type="caution">
    <text evidence="3">The sequence shown here is derived from an EMBL/GenBank/DDBJ whole genome shotgun (WGS) entry which is preliminary data.</text>
</comment>
<feature type="compositionally biased region" description="Polar residues" evidence="1">
    <location>
        <begin position="43"/>
        <end position="54"/>
    </location>
</feature>
<feature type="compositionally biased region" description="Polar residues" evidence="1">
    <location>
        <begin position="183"/>
        <end position="196"/>
    </location>
</feature>